<dbReference type="InterPro" id="IPR050321">
    <property type="entry name" value="Glycosyltr_2/OpgH_subfam"/>
</dbReference>
<feature type="transmembrane region" description="Helical" evidence="16">
    <location>
        <begin position="222"/>
        <end position="246"/>
    </location>
</feature>
<dbReference type="GO" id="GO:0005886">
    <property type="term" value="C:plasma membrane"/>
    <property type="evidence" value="ECO:0007669"/>
    <property type="project" value="UniProtKB-SubCell"/>
</dbReference>
<feature type="transmembrane region" description="Helical" evidence="16">
    <location>
        <begin position="631"/>
        <end position="653"/>
    </location>
</feature>
<dbReference type="PANTHER" id="PTHR43867">
    <property type="entry name" value="CELLULOSE SYNTHASE CATALYTIC SUBUNIT A [UDP-FORMING]"/>
    <property type="match status" value="1"/>
</dbReference>
<evidence type="ECO:0000259" key="17">
    <source>
        <dbReference type="Pfam" id="PF00535"/>
    </source>
</evidence>
<proteinExistence type="inferred from homology"/>
<dbReference type="FunFam" id="3.90.550.10:FF:000061">
    <property type="entry name" value="Cellulose synthase catalytic subunit [UDP-forming]"/>
    <property type="match status" value="1"/>
</dbReference>
<feature type="transmembrane region" description="Helical" evidence="16">
    <location>
        <begin position="516"/>
        <end position="534"/>
    </location>
</feature>
<feature type="transmembrane region" description="Helical" evidence="16">
    <location>
        <begin position="191"/>
        <end position="210"/>
    </location>
</feature>
<dbReference type="Pfam" id="PF00535">
    <property type="entry name" value="Glycos_transf_2"/>
    <property type="match status" value="1"/>
</dbReference>
<dbReference type="UniPathway" id="UPA00694"/>
<evidence type="ECO:0000259" key="18">
    <source>
        <dbReference type="Pfam" id="PF07238"/>
    </source>
</evidence>
<evidence type="ECO:0000256" key="2">
    <source>
        <dbReference type="ARBA" id="ARBA00005186"/>
    </source>
</evidence>
<dbReference type="GO" id="GO:0006011">
    <property type="term" value="P:UDP-alpha-D-glucose metabolic process"/>
    <property type="evidence" value="ECO:0007669"/>
    <property type="project" value="InterPro"/>
</dbReference>
<comment type="cofactor">
    <cofactor evidence="16">
        <name>Mg(2+)</name>
        <dbReference type="ChEBI" id="CHEBI:18420"/>
    </cofactor>
</comment>
<dbReference type="SUPFAM" id="SSF141371">
    <property type="entry name" value="PilZ domain-like"/>
    <property type="match status" value="1"/>
</dbReference>
<evidence type="ECO:0000256" key="9">
    <source>
        <dbReference type="ARBA" id="ARBA00022676"/>
    </source>
</evidence>
<evidence type="ECO:0000256" key="3">
    <source>
        <dbReference type="ARBA" id="ARBA00006739"/>
    </source>
</evidence>
<gene>
    <name evidence="19" type="primary">bcsA</name>
    <name evidence="19" type="ORF">CWI84_04330</name>
</gene>
<dbReference type="RefSeq" id="WP_126841347.1">
    <property type="nucleotide sequence ID" value="NZ_PIQH01000003.1"/>
</dbReference>
<keyword evidence="14 16" id="KW-0472">Membrane</keyword>
<keyword evidence="12 16" id="KW-0135">Cellulose biosynthesis</keyword>
<evidence type="ECO:0000256" key="5">
    <source>
        <dbReference type="ARBA" id="ARBA00018714"/>
    </source>
</evidence>
<comment type="similarity">
    <text evidence="3">Belongs to the glycosyltransferase 2 family.</text>
</comment>
<dbReference type="EC" id="2.4.1.12" evidence="4 16"/>
<evidence type="ECO:0000256" key="11">
    <source>
        <dbReference type="ARBA" id="ARBA00022692"/>
    </source>
</evidence>
<evidence type="ECO:0000256" key="13">
    <source>
        <dbReference type="ARBA" id="ARBA00022989"/>
    </source>
</evidence>
<dbReference type="AlphaFoldDB" id="A0A432ZSE8"/>
<evidence type="ECO:0000256" key="12">
    <source>
        <dbReference type="ARBA" id="ARBA00022916"/>
    </source>
</evidence>
<evidence type="ECO:0000256" key="1">
    <source>
        <dbReference type="ARBA" id="ARBA00004429"/>
    </source>
</evidence>
<organism evidence="19 20">
    <name type="scientific">Idiomarina tyrosinivorans</name>
    <dbReference type="NCBI Taxonomy" id="1445662"/>
    <lineage>
        <taxon>Bacteria</taxon>
        <taxon>Pseudomonadati</taxon>
        <taxon>Pseudomonadota</taxon>
        <taxon>Gammaproteobacteria</taxon>
        <taxon>Alteromonadales</taxon>
        <taxon>Idiomarinaceae</taxon>
        <taxon>Idiomarina</taxon>
    </lineage>
</organism>
<feature type="transmembrane region" description="Helical" evidence="16">
    <location>
        <begin position="167"/>
        <end position="184"/>
    </location>
</feature>
<evidence type="ECO:0000256" key="6">
    <source>
        <dbReference type="ARBA" id="ARBA00022475"/>
    </source>
</evidence>
<keyword evidence="20" id="KW-1185">Reference proteome</keyword>
<dbReference type="InterPro" id="IPR009875">
    <property type="entry name" value="PilZ_domain"/>
</dbReference>
<evidence type="ECO:0000256" key="16">
    <source>
        <dbReference type="RuleBase" id="RU365020"/>
    </source>
</evidence>
<keyword evidence="10 16" id="KW-0808">Transferase</keyword>
<dbReference type="GO" id="GO:0035438">
    <property type="term" value="F:cyclic-di-GMP binding"/>
    <property type="evidence" value="ECO:0007669"/>
    <property type="project" value="InterPro"/>
</dbReference>
<evidence type="ECO:0000256" key="8">
    <source>
        <dbReference type="ARBA" id="ARBA00022636"/>
    </source>
</evidence>
<protein>
    <recommendedName>
        <fullName evidence="5 16">Cellulose synthase catalytic subunit [UDP-forming]</fullName>
        <ecNumber evidence="4 16">2.4.1.12</ecNumber>
    </recommendedName>
</protein>
<dbReference type="Pfam" id="PF07238">
    <property type="entry name" value="PilZ"/>
    <property type="match status" value="1"/>
</dbReference>
<feature type="domain" description="PilZ" evidence="18">
    <location>
        <begin position="688"/>
        <end position="765"/>
    </location>
</feature>
<comment type="subcellular location">
    <subcellularLocation>
        <location evidence="1">Cell inner membrane</location>
        <topology evidence="1">Multi-pass membrane protein</topology>
    </subcellularLocation>
</comment>
<sequence>MMLTEHWRQWRRQATRGSSIVHLLIIYAHALLVNDQQPLRGSHSKYSFHYWFPQINVNHLRPLDPIRMVIQLLWLMLFKGPSELPDNTVATQSRFRRSVTHYKNKALMRYKSLRRLLLPIKRWQRRISKKTIALSAEITWAGGWVLYLTLAVILIGLGLIITIPMATGAQVIMLLAFWSVAMWVRDIPGRIPMMLMMIISITVSTRYIWWRVTHTLNWDSGLNLTLGLLLLAAELYAWTILILGYIQTAWPLQRKVAQLPADTSLWPSVDVYIPTYNEPLHVVRNTILAAQQIEWPQEKLNIYVLDDGKRADFKAFCAEVGVGYLIRPNNYHAKAGNLNHALTQTSGEYITIFDCDHIPTRSFLQLTVGWFLRDPKLALLQTPHHFFSPDPFEKNLNLFRSRPNEGELFYGLIQDGNDLWNASFFCGSCAVLKRGPLEEVGGIAVETVTEDAHTALKLHRRGYSSAYLNIPQAAGLATETLAAHIGQRMRWARGMAQIFRIDNPLRGKGLNWGQRLCYLNAMLYFLNGLPRLIFLTAPLAFLLLGSYLVFAPAIMIAAYALPHIIHANLTNSRTQGRFRNSFWAEMYETVLAWYIFRPTTVALFAPHKGKFNVTAKGGLTERSFFDWKISVPYVVLVAMSFTGLGFGIWRLAYGPEDQFLTVILNLLWVFYNLIILGGAVAVAEEARQVRVAHRIAVQRPTHVLTKGGHRYHATLVDYSEHGVALTIKYPHALAIDEVFQFTLTAGERPVSFRARVISVRDQSVGAILLLNTLEEQRNFVGATFSRADAWLGWRDADNLDQPIRSLREVVAIGLRGYQRMAKQFVPFLEPIFVHFQTLWLWLTTLLPQRPGSRGELL</sequence>
<dbReference type="SUPFAM" id="SSF53448">
    <property type="entry name" value="Nucleotide-diphospho-sugar transferases"/>
    <property type="match status" value="1"/>
</dbReference>
<comment type="function">
    <text evidence="16">Catalytic subunit of cellulose synthase. It polymerizes uridine 5'-diphosphate glucose to cellulose.</text>
</comment>
<evidence type="ECO:0000256" key="7">
    <source>
        <dbReference type="ARBA" id="ARBA00022519"/>
    </source>
</evidence>
<evidence type="ECO:0000256" key="15">
    <source>
        <dbReference type="ARBA" id="ARBA00048682"/>
    </source>
</evidence>
<keyword evidence="11 16" id="KW-0812">Transmembrane</keyword>
<feature type="transmembrane region" description="Helical" evidence="16">
    <location>
        <begin position="659"/>
        <end position="683"/>
    </location>
</feature>
<comment type="catalytic activity">
    <reaction evidence="15 16">
        <text>[(1-&gt;4)-beta-D-glucosyl](n) + UDP-alpha-D-glucose = [(1-&gt;4)-beta-D-glucosyl](n+1) + UDP + H(+)</text>
        <dbReference type="Rhea" id="RHEA:19929"/>
        <dbReference type="Rhea" id="RHEA-COMP:10033"/>
        <dbReference type="Rhea" id="RHEA-COMP:10034"/>
        <dbReference type="ChEBI" id="CHEBI:15378"/>
        <dbReference type="ChEBI" id="CHEBI:18246"/>
        <dbReference type="ChEBI" id="CHEBI:58223"/>
        <dbReference type="ChEBI" id="CHEBI:58885"/>
        <dbReference type="EC" id="2.4.1.12"/>
    </reaction>
</comment>
<feature type="domain" description="Glycosyltransferase 2-like" evidence="17">
    <location>
        <begin position="271"/>
        <end position="440"/>
    </location>
</feature>
<dbReference type="OrthoDB" id="9806824at2"/>
<dbReference type="InterPro" id="IPR029044">
    <property type="entry name" value="Nucleotide-diphossugar_trans"/>
</dbReference>
<dbReference type="PANTHER" id="PTHR43867:SF2">
    <property type="entry name" value="CELLULOSE SYNTHASE CATALYTIC SUBUNIT A [UDP-FORMING]"/>
    <property type="match status" value="1"/>
</dbReference>
<reference evidence="19 20" key="1">
    <citation type="journal article" date="2011" name="Front. Microbiol.">
        <title>Genomic signatures of strain selection and enhancement in Bacillus atrophaeus var. globigii, a historical biowarfare simulant.</title>
        <authorList>
            <person name="Gibbons H.S."/>
            <person name="Broomall S.M."/>
            <person name="McNew L.A."/>
            <person name="Daligault H."/>
            <person name="Chapman C."/>
            <person name="Bruce D."/>
            <person name="Karavis M."/>
            <person name="Krepps M."/>
            <person name="McGregor P.A."/>
            <person name="Hong C."/>
            <person name="Park K.H."/>
            <person name="Akmal A."/>
            <person name="Feldman A."/>
            <person name="Lin J.S."/>
            <person name="Chang W.E."/>
            <person name="Higgs B.W."/>
            <person name="Demirev P."/>
            <person name="Lindquist J."/>
            <person name="Liem A."/>
            <person name="Fochler E."/>
            <person name="Read T.D."/>
            <person name="Tapia R."/>
            <person name="Johnson S."/>
            <person name="Bishop-Lilly K.A."/>
            <person name="Detter C."/>
            <person name="Han C."/>
            <person name="Sozhamannan S."/>
            <person name="Rosenzweig C.N."/>
            <person name="Skowronski E.W."/>
        </authorList>
    </citation>
    <scope>NUCLEOTIDE SEQUENCE [LARGE SCALE GENOMIC DNA]</scope>
    <source>
        <strain evidence="19 20">CC-PW-9</strain>
    </source>
</reference>
<dbReference type="InterPro" id="IPR001173">
    <property type="entry name" value="Glyco_trans_2-like"/>
</dbReference>
<dbReference type="Proteomes" id="UP000287996">
    <property type="component" value="Unassembled WGS sequence"/>
</dbReference>
<dbReference type="GO" id="GO:0016760">
    <property type="term" value="F:cellulose synthase (UDP-forming) activity"/>
    <property type="evidence" value="ECO:0007669"/>
    <property type="project" value="UniProtKB-EC"/>
</dbReference>
<keyword evidence="6 16" id="KW-1003">Cell membrane</keyword>
<keyword evidence="7 16" id="KW-0997">Cell inner membrane</keyword>
<dbReference type="Gene3D" id="2.40.10.220">
    <property type="entry name" value="predicted glycosyltransferase like domains"/>
    <property type="match status" value="1"/>
</dbReference>
<dbReference type="PRINTS" id="PR01439">
    <property type="entry name" value="CELLSNTHASEA"/>
</dbReference>
<keyword evidence="8 16" id="KW-0973">c-di-GMP</keyword>
<evidence type="ECO:0000256" key="10">
    <source>
        <dbReference type="ARBA" id="ARBA00022679"/>
    </source>
</evidence>
<comment type="pathway">
    <text evidence="2 16">Glycan metabolism; bacterial cellulose biosynthesis.</text>
</comment>
<dbReference type="InterPro" id="IPR003919">
    <property type="entry name" value="Cell_synth_A"/>
</dbReference>
<dbReference type="EMBL" id="PIQH01000003">
    <property type="protein sequence ID" value="RUO80817.1"/>
    <property type="molecule type" value="Genomic_DNA"/>
</dbReference>
<feature type="transmembrane region" description="Helical" evidence="16">
    <location>
        <begin position="131"/>
        <end position="161"/>
    </location>
</feature>
<evidence type="ECO:0000313" key="19">
    <source>
        <dbReference type="EMBL" id="RUO80817.1"/>
    </source>
</evidence>
<keyword evidence="13 16" id="KW-1133">Transmembrane helix</keyword>
<dbReference type="CDD" id="cd06421">
    <property type="entry name" value="CESA_CelA_like"/>
    <property type="match status" value="1"/>
</dbReference>
<evidence type="ECO:0000313" key="20">
    <source>
        <dbReference type="Proteomes" id="UP000287996"/>
    </source>
</evidence>
<feature type="transmembrane region" description="Helical" evidence="16">
    <location>
        <begin position="540"/>
        <end position="561"/>
    </location>
</feature>
<comment type="caution">
    <text evidence="19">The sequence shown here is derived from an EMBL/GenBank/DDBJ whole genome shotgun (WGS) entry which is preliminary data.</text>
</comment>
<accession>A0A432ZSE8</accession>
<feature type="transmembrane region" description="Helical" evidence="16">
    <location>
        <begin position="824"/>
        <end position="842"/>
    </location>
</feature>
<evidence type="ECO:0000256" key="14">
    <source>
        <dbReference type="ARBA" id="ARBA00023136"/>
    </source>
</evidence>
<dbReference type="NCBIfam" id="NF008558">
    <property type="entry name" value="PRK11498.1"/>
    <property type="match status" value="1"/>
</dbReference>
<evidence type="ECO:0000256" key="4">
    <source>
        <dbReference type="ARBA" id="ARBA00012539"/>
    </source>
</evidence>
<keyword evidence="9 16" id="KW-0328">Glycosyltransferase</keyword>
<dbReference type="NCBIfam" id="TIGR03030">
    <property type="entry name" value="CelA"/>
    <property type="match status" value="1"/>
</dbReference>
<name>A0A432ZSE8_9GAMM</name>
<dbReference type="Gene3D" id="3.90.550.10">
    <property type="entry name" value="Spore Coat Polysaccharide Biosynthesis Protein SpsA, Chain A"/>
    <property type="match status" value="1"/>
</dbReference>
<dbReference type="GO" id="GO:0030244">
    <property type="term" value="P:cellulose biosynthetic process"/>
    <property type="evidence" value="ECO:0007669"/>
    <property type="project" value="UniProtKB-KW"/>
</dbReference>